<evidence type="ECO:0000313" key="3">
    <source>
        <dbReference type="Proteomes" id="UP001140949"/>
    </source>
</evidence>
<feature type="chain" id="PRO_5043511806" evidence="1">
    <location>
        <begin position="21"/>
        <end position="69"/>
    </location>
</feature>
<evidence type="ECO:0000313" key="2">
    <source>
        <dbReference type="EMBL" id="KAJ6829511.1"/>
    </source>
</evidence>
<gene>
    <name evidence="2" type="ORF">M6B38_357500</name>
</gene>
<reference evidence="2" key="2">
    <citation type="submission" date="2023-04" db="EMBL/GenBank/DDBJ databases">
        <authorList>
            <person name="Bruccoleri R.E."/>
            <person name="Oakeley E.J."/>
            <person name="Faust A.-M."/>
            <person name="Dessus-Babus S."/>
            <person name="Altorfer M."/>
            <person name="Burckhardt D."/>
            <person name="Oertli M."/>
            <person name="Naumann U."/>
            <person name="Petersen F."/>
            <person name="Wong J."/>
        </authorList>
    </citation>
    <scope>NUCLEOTIDE SEQUENCE</scope>
    <source>
        <strain evidence="2">GSM-AAB239-AS_SAM_17_03QT</strain>
        <tissue evidence="2">Leaf</tissue>
    </source>
</reference>
<dbReference type="Proteomes" id="UP001140949">
    <property type="component" value="Unassembled WGS sequence"/>
</dbReference>
<comment type="caution">
    <text evidence="2">The sequence shown here is derived from an EMBL/GenBank/DDBJ whole genome shotgun (WGS) entry which is preliminary data.</text>
</comment>
<accession>A0AAX6GMN5</accession>
<sequence>MVMVILVVAMMTLWLERRCGVGSGVDDGAVTTGFGCSMVGKRRGRWFGDADLQGRKRRGRGSSLWNIIL</sequence>
<feature type="signal peptide" evidence="1">
    <location>
        <begin position="1"/>
        <end position="20"/>
    </location>
</feature>
<keyword evidence="1" id="KW-0732">Signal</keyword>
<evidence type="ECO:0000256" key="1">
    <source>
        <dbReference type="SAM" id="SignalP"/>
    </source>
</evidence>
<proteinExistence type="predicted"/>
<keyword evidence="3" id="KW-1185">Reference proteome</keyword>
<dbReference type="EMBL" id="JANAVB010018485">
    <property type="protein sequence ID" value="KAJ6829511.1"/>
    <property type="molecule type" value="Genomic_DNA"/>
</dbReference>
<dbReference type="AlphaFoldDB" id="A0AAX6GMN5"/>
<protein>
    <submittedName>
        <fullName evidence="2">Leucine-rich repeat extensin-like protein 3</fullName>
    </submittedName>
</protein>
<reference evidence="2" key="1">
    <citation type="journal article" date="2023" name="GigaByte">
        <title>Genome assembly of the bearded iris, Iris pallida Lam.</title>
        <authorList>
            <person name="Bruccoleri R.E."/>
            <person name="Oakeley E.J."/>
            <person name="Faust A.M.E."/>
            <person name="Altorfer M."/>
            <person name="Dessus-Babus S."/>
            <person name="Burckhardt D."/>
            <person name="Oertli M."/>
            <person name="Naumann U."/>
            <person name="Petersen F."/>
            <person name="Wong J."/>
        </authorList>
    </citation>
    <scope>NUCLEOTIDE SEQUENCE</scope>
    <source>
        <strain evidence="2">GSM-AAB239-AS_SAM_17_03QT</strain>
    </source>
</reference>
<name>A0AAX6GMN5_IRIPA</name>
<organism evidence="2 3">
    <name type="scientific">Iris pallida</name>
    <name type="common">Sweet iris</name>
    <dbReference type="NCBI Taxonomy" id="29817"/>
    <lineage>
        <taxon>Eukaryota</taxon>
        <taxon>Viridiplantae</taxon>
        <taxon>Streptophyta</taxon>
        <taxon>Embryophyta</taxon>
        <taxon>Tracheophyta</taxon>
        <taxon>Spermatophyta</taxon>
        <taxon>Magnoliopsida</taxon>
        <taxon>Liliopsida</taxon>
        <taxon>Asparagales</taxon>
        <taxon>Iridaceae</taxon>
        <taxon>Iridoideae</taxon>
        <taxon>Irideae</taxon>
        <taxon>Iris</taxon>
    </lineage>
</organism>